<comment type="subcellular location">
    <subcellularLocation>
        <location evidence="1">Cell envelope</location>
    </subcellularLocation>
</comment>
<dbReference type="GO" id="GO:0016853">
    <property type="term" value="F:isomerase activity"/>
    <property type="evidence" value="ECO:0007669"/>
    <property type="project" value="UniProtKB-KW"/>
</dbReference>
<keyword evidence="3" id="KW-0676">Redox-active center</keyword>
<dbReference type="SUPFAM" id="SSF52833">
    <property type="entry name" value="Thioredoxin-like"/>
    <property type="match status" value="1"/>
</dbReference>
<dbReference type="PANTHER" id="PTHR42852">
    <property type="entry name" value="THIOL:DISULFIDE INTERCHANGE PROTEIN DSBE"/>
    <property type="match status" value="1"/>
</dbReference>
<feature type="domain" description="Thioredoxin" evidence="5">
    <location>
        <begin position="41"/>
        <end position="183"/>
    </location>
</feature>
<keyword evidence="2" id="KW-0201">Cytochrome c-type biogenesis</keyword>
<dbReference type="Pfam" id="PF08534">
    <property type="entry name" value="Redoxin"/>
    <property type="match status" value="1"/>
</dbReference>
<reference evidence="6 7" key="1">
    <citation type="submission" date="2016-10" db="EMBL/GenBank/DDBJ databases">
        <authorList>
            <person name="de Groot N.N."/>
        </authorList>
    </citation>
    <scope>NUCLEOTIDE SEQUENCE [LARGE SCALE GENOMIC DNA]</scope>
    <source>
        <strain evidence="6 7">DSM 3857</strain>
    </source>
</reference>
<dbReference type="Gene3D" id="3.40.30.10">
    <property type="entry name" value="Glutaredoxin"/>
    <property type="match status" value="1"/>
</dbReference>
<evidence type="ECO:0000259" key="5">
    <source>
        <dbReference type="PROSITE" id="PS51352"/>
    </source>
</evidence>
<dbReference type="CDD" id="cd02966">
    <property type="entry name" value="TlpA_like_family"/>
    <property type="match status" value="1"/>
</dbReference>
<protein>
    <submittedName>
        <fullName evidence="6">Thiol-disulfide isomerase or thioredoxin</fullName>
    </submittedName>
</protein>
<dbReference type="Proteomes" id="UP000198761">
    <property type="component" value="Unassembled WGS sequence"/>
</dbReference>
<dbReference type="GO" id="GO:0015036">
    <property type="term" value="F:disulfide oxidoreductase activity"/>
    <property type="evidence" value="ECO:0007669"/>
    <property type="project" value="UniProtKB-ARBA"/>
</dbReference>
<dbReference type="InterPro" id="IPR013740">
    <property type="entry name" value="Redoxin"/>
</dbReference>
<name>A0A1H8KX79_9RHOB</name>
<dbReference type="InterPro" id="IPR013766">
    <property type="entry name" value="Thioredoxin_domain"/>
</dbReference>
<gene>
    <name evidence="6" type="ORF">SAMN04488103_11019</name>
</gene>
<dbReference type="InterPro" id="IPR017937">
    <property type="entry name" value="Thioredoxin_CS"/>
</dbReference>
<dbReference type="GO" id="GO:0030313">
    <property type="term" value="C:cell envelope"/>
    <property type="evidence" value="ECO:0007669"/>
    <property type="project" value="UniProtKB-SubCell"/>
</dbReference>
<sequence length="184" mass="19167">MLPVIRLAALYTALFFGANPAAADVMAADALRAGDMKKLNLAAPDAVPAVGLLGLDDAPRSLDEFKGKWVLVNFWATWCAPCRVEMPSLGALQHSLGGPGFEVVTVAAGRNGVPQIEKFMAEAGVTHLAALRDPKGALSREMGIVGLPVTVILNPEGAEVGRLIGDADWNSAEARAVLTALMAP</sequence>
<dbReference type="GO" id="GO:0017004">
    <property type="term" value="P:cytochrome complex assembly"/>
    <property type="evidence" value="ECO:0007669"/>
    <property type="project" value="UniProtKB-KW"/>
</dbReference>
<dbReference type="STRING" id="933059.SAMN04488103_11019"/>
<dbReference type="AlphaFoldDB" id="A0A1H8KX79"/>
<dbReference type="PANTHER" id="PTHR42852:SF18">
    <property type="entry name" value="CHROMOSOME UNDETERMINED SCAFFOLD_47, WHOLE GENOME SHOTGUN SEQUENCE"/>
    <property type="match status" value="1"/>
</dbReference>
<dbReference type="InterPro" id="IPR036249">
    <property type="entry name" value="Thioredoxin-like_sf"/>
</dbReference>
<dbReference type="RefSeq" id="WP_091302928.1">
    <property type="nucleotide sequence ID" value="NZ_FOCE01000010.1"/>
</dbReference>
<feature type="chain" id="PRO_5011491648" evidence="4">
    <location>
        <begin position="24"/>
        <end position="184"/>
    </location>
</feature>
<feature type="signal peptide" evidence="4">
    <location>
        <begin position="1"/>
        <end position="23"/>
    </location>
</feature>
<dbReference type="PROSITE" id="PS51352">
    <property type="entry name" value="THIOREDOXIN_2"/>
    <property type="match status" value="1"/>
</dbReference>
<evidence type="ECO:0000256" key="1">
    <source>
        <dbReference type="ARBA" id="ARBA00004196"/>
    </source>
</evidence>
<dbReference type="PROSITE" id="PS00194">
    <property type="entry name" value="THIOREDOXIN_1"/>
    <property type="match status" value="1"/>
</dbReference>
<keyword evidence="6" id="KW-0413">Isomerase</keyword>
<evidence type="ECO:0000256" key="2">
    <source>
        <dbReference type="ARBA" id="ARBA00022748"/>
    </source>
</evidence>
<evidence type="ECO:0000313" key="7">
    <source>
        <dbReference type="Proteomes" id="UP000198761"/>
    </source>
</evidence>
<organism evidence="6 7">
    <name type="scientific">Gemmobacter aquatilis</name>
    <dbReference type="NCBI Taxonomy" id="933059"/>
    <lineage>
        <taxon>Bacteria</taxon>
        <taxon>Pseudomonadati</taxon>
        <taxon>Pseudomonadota</taxon>
        <taxon>Alphaproteobacteria</taxon>
        <taxon>Rhodobacterales</taxon>
        <taxon>Paracoccaceae</taxon>
        <taxon>Gemmobacter</taxon>
    </lineage>
</organism>
<evidence type="ECO:0000313" key="6">
    <source>
        <dbReference type="EMBL" id="SEN97532.1"/>
    </source>
</evidence>
<proteinExistence type="predicted"/>
<dbReference type="InterPro" id="IPR050553">
    <property type="entry name" value="Thioredoxin_ResA/DsbE_sf"/>
</dbReference>
<evidence type="ECO:0000256" key="4">
    <source>
        <dbReference type="SAM" id="SignalP"/>
    </source>
</evidence>
<accession>A0A1H8KX79</accession>
<dbReference type="EMBL" id="FOCE01000010">
    <property type="protein sequence ID" value="SEN97532.1"/>
    <property type="molecule type" value="Genomic_DNA"/>
</dbReference>
<evidence type="ECO:0000256" key="3">
    <source>
        <dbReference type="ARBA" id="ARBA00023284"/>
    </source>
</evidence>
<keyword evidence="7" id="KW-1185">Reference proteome</keyword>
<dbReference type="OrthoDB" id="9799347at2"/>
<keyword evidence="4" id="KW-0732">Signal</keyword>